<keyword evidence="2" id="KW-1185">Reference proteome</keyword>
<name>A0ACC2I8J1_9PLEO</name>
<evidence type="ECO:0000313" key="1">
    <source>
        <dbReference type="EMBL" id="KAJ8111510.1"/>
    </source>
</evidence>
<sequence length="406" mass="46030">MSSANSTKPQLQRANTRTDGRPDLTDCVRPVEALQDPIKRFLPPPGDYYDQHTFIALEDTFDYDTRCVLCCNPKIAGKKCECRLKCTLCDTKVHRGRECSKLYADLEWWRAHGHQLRKKAQVRPSPGERAYLVITGVLKEWTTSSDIVVVNMEHPNVEAFYKDKDAPKALDEIPWNLQPASAAIASRSDVLNPQLGTDGEVNLSSYRHTSDHDTTFYARRNSILNETKPLETHSGKIAEISKISYRTQTGSTAAEDRDIPLHLEHNSWQPPSYHEGRQYATMTPLSLRLAVFTAQYFECSVQPTPSGDEVRRHPDPELKLRVRPQQSAYASQTAEVTSVAPGIMKDTETIGEVGVDDKAYRKELEEAHEVIRAQIRRIQELELALHESEGWTDAVTYRGGKKRLRE</sequence>
<dbReference type="EMBL" id="JAPHNI010000399">
    <property type="protein sequence ID" value="KAJ8111510.1"/>
    <property type="molecule type" value="Genomic_DNA"/>
</dbReference>
<proteinExistence type="predicted"/>
<evidence type="ECO:0000313" key="2">
    <source>
        <dbReference type="Proteomes" id="UP001153331"/>
    </source>
</evidence>
<organism evidence="1 2">
    <name type="scientific">Boeremia exigua</name>
    <dbReference type="NCBI Taxonomy" id="749465"/>
    <lineage>
        <taxon>Eukaryota</taxon>
        <taxon>Fungi</taxon>
        <taxon>Dikarya</taxon>
        <taxon>Ascomycota</taxon>
        <taxon>Pezizomycotina</taxon>
        <taxon>Dothideomycetes</taxon>
        <taxon>Pleosporomycetidae</taxon>
        <taxon>Pleosporales</taxon>
        <taxon>Pleosporineae</taxon>
        <taxon>Didymellaceae</taxon>
        <taxon>Boeremia</taxon>
    </lineage>
</organism>
<protein>
    <submittedName>
        <fullName evidence="1">Uncharacterized protein</fullName>
    </submittedName>
</protein>
<dbReference type="Proteomes" id="UP001153331">
    <property type="component" value="Unassembled WGS sequence"/>
</dbReference>
<gene>
    <name evidence="1" type="ORF">OPT61_g5907</name>
</gene>
<comment type="caution">
    <text evidence="1">The sequence shown here is derived from an EMBL/GenBank/DDBJ whole genome shotgun (WGS) entry which is preliminary data.</text>
</comment>
<accession>A0ACC2I8J1</accession>
<reference evidence="1" key="1">
    <citation type="submission" date="2022-11" db="EMBL/GenBank/DDBJ databases">
        <title>Genome Sequence of Boeremia exigua.</title>
        <authorList>
            <person name="Buettner E."/>
        </authorList>
    </citation>
    <scope>NUCLEOTIDE SEQUENCE</scope>
    <source>
        <strain evidence="1">CU02</strain>
    </source>
</reference>